<reference evidence="2 3" key="2">
    <citation type="journal article" date="2012" name="PLoS Pathog.">
        <title>Diverse lifestyles and strategies of plant pathogenesis encoded in the genomes of eighteen Dothideomycetes fungi.</title>
        <authorList>
            <person name="Ohm R.A."/>
            <person name="Feau N."/>
            <person name="Henrissat B."/>
            <person name="Schoch C.L."/>
            <person name="Horwitz B.A."/>
            <person name="Barry K.W."/>
            <person name="Condon B.J."/>
            <person name="Copeland A.C."/>
            <person name="Dhillon B."/>
            <person name="Glaser F."/>
            <person name="Hesse C.N."/>
            <person name="Kosti I."/>
            <person name="LaButti K."/>
            <person name="Lindquist E.A."/>
            <person name="Lucas S."/>
            <person name="Salamov A.A."/>
            <person name="Bradshaw R.E."/>
            <person name="Ciuffetti L."/>
            <person name="Hamelin R.C."/>
            <person name="Kema G.H.J."/>
            <person name="Lawrence C."/>
            <person name="Scott J.A."/>
            <person name="Spatafora J.W."/>
            <person name="Turgeon B.G."/>
            <person name="de Wit P.J.G.M."/>
            <person name="Zhong S."/>
            <person name="Goodwin S.B."/>
            <person name="Grigoriev I.V."/>
        </authorList>
    </citation>
    <scope>NUCLEOTIDE SEQUENCE [LARGE SCALE GENOMIC DNA]</scope>
    <source>
        <strain evidence="3">NZE10 / CBS 128990</strain>
    </source>
</reference>
<dbReference type="OrthoDB" id="3883941at2759"/>
<evidence type="ECO:0000313" key="2">
    <source>
        <dbReference type="EMBL" id="EME42567.1"/>
    </source>
</evidence>
<accession>N1PJH9</accession>
<dbReference type="eggNOG" id="ENOG502RKE1">
    <property type="taxonomic scope" value="Eukaryota"/>
</dbReference>
<gene>
    <name evidence="2" type="ORF">DOTSEDRAFT_175747</name>
</gene>
<dbReference type="STRING" id="675120.N1PJH9"/>
<protein>
    <submittedName>
        <fullName evidence="2">Uncharacterized protein</fullName>
    </submittedName>
</protein>
<organism evidence="2 3">
    <name type="scientific">Dothistroma septosporum (strain NZE10 / CBS 128990)</name>
    <name type="common">Red band needle blight fungus</name>
    <name type="synonym">Mycosphaerella pini</name>
    <dbReference type="NCBI Taxonomy" id="675120"/>
    <lineage>
        <taxon>Eukaryota</taxon>
        <taxon>Fungi</taxon>
        <taxon>Dikarya</taxon>
        <taxon>Ascomycota</taxon>
        <taxon>Pezizomycotina</taxon>
        <taxon>Dothideomycetes</taxon>
        <taxon>Dothideomycetidae</taxon>
        <taxon>Mycosphaerellales</taxon>
        <taxon>Mycosphaerellaceae</taxon>
        <taxon>Dothistroma</taxon>
    </lineage>
</organism>
<reference evidence="3" key="1">
    <citation type="journal article" date="2012" name="PLoS Genet.">
        <title>The genomes of the fungal plant pathogens Cladosporium fulvum and Dothistroma septosporum reveal adaptation to different hosts and lifestyles but also signatures of common ancestry.</title>
        <authorList>
            <person name="de Wit P.J.G.M."/>
            <person name="van der Burgt A."/>
            <person name="Oekmen B."/>
            <person name="Stergiopoulos I."/>
            <person name="Abd-Elsalam K.A."/>
            <person name="Aerts A.L."/>
            <person name="Bahkali A.H."/>
            <person name="Beenen H.G."/>
            <person name="Chettri P."/>
            <person name="Cox M.P."/>
            <person name="Datema E."/>
            <person name="de Vries R.P."/>
            <person name="Dhillon B."/>
            <person name="Ganley A.R."/>
            <person name="Griffiths S.A."/>
            <person name="Guo Y."/>
            <person name="Hamelin R.C."/>
            <person name="Henrissat B."/>
            <person name="Kabir M.S."/>
            <person name="Jashni M.K."/>
            <person name="Kema G."/>
            <person name="Klaubauf S."/>
            <person name="Lapidus A."/>
            <person name="Levasseur A."/>
            <person name="Lindquist E."/>
            <person name="Mehrabi R."/>
            <person name="Ohm R.A."/>
            <person name="Owen T.J."/>
            <person name="Salamov A."/>
            <person name="Schwelm A."/>
            <person name="Schijlen E."/>
            <person name="Sun H."/>
            <person name="van den Burg H.A."/>
            <person name="van Ham R.C.H.J."/>
            <person name="Zhang S."/>
            <person name="Goodwin S.B."/>
            <person name="Grigoriev I.V."/>
            <person name="Collemare J."/>
            <person name="Bradshaw R.E."/>
        </authorList>
    </citation>
    <scope>NUCLEOTIDE SEQUENCE [LARGE SCALE GENOMIC DNA]</scope>
    <source>
        <strain evidence="3">NZE10 / CBS 128990</strain>
    </source>
</reference>
<feature type="region of interest" description="Disordered" evidence="1">
    <location>
        <begin position="82"/>
        <end position="121"/>
    </location>
</feature>
<sequence>MATVASLGETTAATQEKRPRLNPARRKSAKAKEHSQTARNEPGAKPRNQVNAAQAKDLETIAKTITKPPGLLATKQNTNSISLSSNTGSKALSAPALGSPSQKSQKSTKEATVPPPGADGEKKSVTLVLAAPAFGTEVCAAGAAVLLGSGLLKNAVGVDTAVLAARSAKAALKNLIDDSITSMKAGTYSSVDALDMLRRTPLTYAILVPGRAHFVERVFREIELVGKQRGRDVDRVVAEGIAELSAASKRGAGADELQSITLSNLVKLSDFSGVATQDIVARNPHLSPYRHRATKALRAPLQLKTPTVKLNVSIKQKQAAAAA</sequence>
<feature type="region of interest" description="Disordered" evidence="1">
    <location>
        <begin position="1"/>
        <end position="56"/>
    </location>
</feature>
<dbReference type="EMBL" id="KB446541">
    <property type="protein sequence ID" value="EME42567.1"/>
    <property type="molecule type" value="Genomic_DNA"/>
</dbReference>
<evidence type="ECO:0000256" key="1">
    <source>
        <dbReference type="SAM" id="MobiDB-lite"/>
    </source>
</evidence>
<dbReference type="OMA" id="PFVERMF"/>
<evidence type="ECO:0000313" key="3">
    <source>
        <dbReference type="Proteomes" id="UP000016933"/>
    </source>
</evidence>
<dbReference type="AlphaFoldDB" id="N1PJH9"/>
<dbReference type="HOGENOM" id="CLU_883174_0_0_1"/>
<keyword evidence="3" id="KW-1185">Reference proteome</keyword>
<proteinExistence type="predicted"/>
<dbReference type="Proteomes" id="UP000016933">
    <property type="component" value="Unassembled WGS sequence"/>
</dbReference>
<name>N1PJH9_DOTSN</name>